<dbReference type="PANTHER" id="PTHR31344:SF15">
    <property type="entry name" value="EEIG1_EHBP1 PROTEIN AMINO-TERMINAL DOMAIN PROTEIN"/>
    <property type="match status" value="1"/>
</dbReference>
<sequence length="146" mass="16120">MFNATLIKKILDNIVSDELCPDPVPSNVFEALDSENEMEDGKECVNSFPCIAATIAYSPPAATSIASIVGEMGNKSQLRRNKSSVVRKSHTSDDELDELMSPLSSIFFSASSSPKVSTNSSLKLKEIRNQSPVRYELLREVWMNCE</sequence>
<dbReference type="InterPro" id="IPR021827">
    <property type="entry name" value="Nup186/Nup192/Nup205"/>
</dbReference>
<dbReference type="Proteomes" id="UP000053555">
    <property type="component" value="Unassembled WGS sequence"/>
</dbReference>
<dbReference type="EMBL" id="KN659734">
    <property type="protein sequence ID" value="KHN18299.1"/>
    <property type="molecule type" value="Genomic_DNA"/>
</dbReference>
<accession>A0A0B2QE59</accession>
<organism evidence="1">
    <name type="scientific">Glycine soja</name>
    <name type="common">Wild soybean</name>
    <dbReference type="NCBI Taxonomy" id="3848"/>
    <lineage>
        <taxon>Eukaryota</taxon>
        <taxon>Viridiplantae</taxon>
        <taxon>Streptophyta</taxon>
        <taxon>Embryophyta</taxon>
        <taxon>Tracheophyta</taxon>
        <taxon>Spermatophyta</taxon>
        <taxon>Magnoliopsida</taxon>
        <taxon>eudicotyledons</taxon>
        <taxon>Gunneridae</taxon>
        <taxon>Pentapetalae</taxon>
        <taxon>rosids</taxon>
        <taxon>fabids</taxon>
        <taxon>Fabales</taxon>
        <taxon>Fabaceae</taxon>
        <taxon>Papilionoideae</taxon>
        <taxon>50 kb inversion clade</taxon>
        <taxon>NPAAA clade</taxon>
        <taxon>indigoferoid/millettioid clade</taxon>
        <taxon>Phaseoleae</taxon>
        <taxon>Glycine</taxon>
        <taxon>Glycine subgen. Soja</taxon>
    </lineage>
</organism>
<protein>
    <submittedName>
        <fullName evidence="1">Uncharacterized protein</fullName>
    </submittedName>
</protein>
<name>A0A0B2QE59_GLYSO</name>
<dbReference type="GO" id="GO:0005643">
    <property type="term" value="C:nuclear pore"/>
    <property type="evidence" value="ECO:0007669"/>
    <property type="project" value="InterPro"/>
</dbReference>
<dbReference type="PANTHER" id="PTHR31344">
    <property type="entry name" value="NUCLEAR PORE COMPLEX PROTEIN NUP205"/>
    <property type="match status" value="1"/>
</dbReference>
<dbReference type="AlphaFoldDB" id="A0A0B2QE59"/>
<proteinExistence type="predicted"/>
<reference evidence="1" key="1">
    <citation type="submission" date="2014-07" db="EMBL/GenBank/DDBJ databases">
        <title>Identification of a novel salt tolerance gene in wild soybean by whole-genome sequencing.</title>
        <authorList>
            <person name="Lam H.-M."/>
            <person name="Qi X."/>
            <person name="Li M.-W."/>
            <person name="Liu X."/>
            <person name="Xie M."/>
            <person name="Ni M."/>
            <person name="Xu X."/>
        </authorList>
    </citation>
    <scope>NUCLEOTIDE SEQUENCE [LARGE SCALE GENOMIC DNA]</scope>
    <source>
        <tissue evidence="1">Root</tissue>
    </source>
</reference>
<gene>
    <name evidence="1" type="ORF">glysoja_042396</name>
</gene>
<evidence type="ECO:0000313" key="1">
    <source>
        <dbReference type="EMBL" id="KHN18299.1"/>
    </source>
</evidence>